<evidence type="ECO:0000313" key="3">
    <source>
        <dbReference type="Proteomes" id="UP000268014"/>
    </source>
</evidence>
<name>A0A3P7V5X5_HAEPC</name>
<accession>A0A3P7V5X5</accession>
<evidence type="ECO:0000313" key="2">
    <source>
        <dbReference type="EMBL" id="VDO30474.1"/>
    </source>
</evidence>
<reference evidence="2 3" key="1">
    <citation type="submission" date="2018-11" db="EMBL/GenBank/DDBJ databases">
        <authorList>
            <consortium name="Pathogen Informatics"/>
        </authorList>
    </citation>
    <scope>NUCLEOTIDE SEQUENCE [LARGE SCALE GENOMIC DNA]</scope>
    <source>
        <strain evidence="2 3">MHpl1</strain>
    </source>
</reference>
<keyword evidence="3" id="KW-1185">Reference proteome</keyword>
<feature type="region of interest" description="Disordered" evidence="1">
    <location>
        <begin position="1"/>
        <end position="23"/>
    </location>
</feature>
<protein>
    <submittedName>
        <fullName evidence="2">Uncharacterized protein</fullName>
    </submittedName>
</protein>
<gene>
    <name evidence="2" type="ORF">HPLM_LOCUS6946</name>
</gene>
<dbReference type="Proteomes" id="UP000268014">
    <property type="component" value="Unassembled WGS sequence"/>
</dbReference>
<dbReference type="EMBL" id="UZAF01016572">
    <property type="protein sequence ID" value="VDO30474.1"/>
    <property type="molecule type" value="Genomic_DNA"/>
</dbReference>
<evidence type="ECO:0000256" key="1">
    <source>
        <dbReference type="SAM" id="MobiDB-lite"/>
    </source>
</evidence>
<proteinExistence type="predicted"/>
<organism evidence="2 3">
    <name type="scientific">Haemonchus placei</name>
    <name type="common">Barber's pole worm</name>
    <dbReference type="NCBI Taxonomy" id="6290"/>
    <lineage>
        <taxon>Eukaryota</taxon>
        <taxon>Metazoa</taxon>
        <taxon>Ecdysozoa</taxon>
        <taxon>Nematoda</taxon>
        <taxon>Chromadorea</taxon>
        <taxon>Rhabditida</taxon>
        <taxon>Rhabditina</taxon>
        <taxon>Rhabditomorpha</taxon>
        <taxon>Strongyloidea</taxon>
        <taxon>Trichostrongylidae</taxon>
        <taxon>Haemonchus</taxon>
    </lineage>
</organism>
<dbReference type="AlphaFoldDB" id="A0A3P7V5X5"/>
<sequence>MTDSTRSGIVHKNLGLPKETERRSIRKGKISKKLLLGGPKSHRHLITKILPTKS</sequence>